<dbReference type="Gene3D" id="1.10.10.60">
    <property type="entry name" value="Homeodomain-like"/>
    <property type="match status" value="1"/>
</dbReference>
<evidence type="ECO:0000256" key="6">
    <source>
        <dbReference type="SAM" id="MobiDB-lite"/>
    </source>
</evidence>
<sequence length="260" mass="28304">MPGKDRRPPTIPADAPVGTAGAARPARRTLAGPRAEQRRRDLLRIARAVFAERGYEHTTTAEIAQRLGSSEATVFTYFPGKRALCLQVIADWYAEVTTAMDAALQAALAEGRPLRAQFDALVRTHLRLFLAQEPGMCALVLSEGRAKDHVLAAALPPLQRRYTAPLMDVLARGQTSGELRTDLPLRLLRNLVLGPIEHLLWDAVAAGRPVDPQEIGPPLVEALWGLVRAPEAELAALRRLREELVASLARVGHGTVDPEP</sequence>
<dbReference type="InterPro" id="IPR023772">
    <property type="entry name" value="DNA-bd_HTH_TetR-type_CS"/>
</dbReference>
<dbReference type="PANTHER" id="PTHR30055:SF226">
    <property type="entry name" value="HTH-TYPE TRANSCRIPTIONAL REGULATOR PKSA"/>
    <property type="match status" value="1"/>
</dbReference>
<gene>
    <name evidence="8" type="ORF">AACH11_07525</name>
</gene>
<dbReference type="Proteomes" id="UP001368500">
    <property type="component" value="Unassembled WGS sequence"/>
</dbReference>
<dbReference type="PRINTS" id="PR00455">
    <property type="entry name" value="HTHTETR"/>
</dbReference>
<keyword evidence="2" id="KW-0805">Transcription regulation</keyword>
<proteinExistence type="predicted"/>
<dbReference type="Gene3D" id="1.10.357.10">
    <property type="entry name" value="Tetracycline Repressor, domain 2"/>
    <property type="match status" value="1"/>
</dbReference>
<feature type="DNA-binding region" description="H-T-H motif" evidence="5">
    <location>
        <begin position="59"/>
        <end position="78"/>
    </location>
</feature>
<feature type="domain" description="HTH tetR-type" evidence="7">
    <location>
        <begin position="36"/>
        <end position="96"/>
    </location>
</feature>
<evidence type="ECO:0000256" key="2">
    <source>
        <dbReference type="ARBA" id="ARBA00023015"/>
    </source>
</evidence>
<dbReference type="InterPro" id="IPR013570">
    <property type="entry name" value="Tscrpt_reg_YsiA_C"/>
</dbReference>
<dbReference type="EMBL" id="JBBUTF010000006">
    <property type="protein sequence ID" value="MEK8025806.1"/>
    <property type="molecule type" value="Genomic_DNA"/>
</dbReference>
<dbReference type="PROSITE" id="PS01081">
    <property type="entry name" value="HTH_TETR_1"/>
    <property type="match status" value="1"/>
</dbReference>
<evidence type="ECO:0000259" key="7">
    <source>
        <dbReference type="PROSITE" id="PS50977"/>
    </source>
</evidence>
<keyword evidence="4" id="KW-0804">Transcription</keyword>
<name>A0ABU9B7W9_9BURK</name>
<reference evidence="8 9" key="1">
    <citation type="submission" date="2024-04" db="EMBL/GenBank/DDBJ databases">
        <title>Novel species of the genus Ideonella isolated from streams.</title>
        <authorList>
            <person name="Lu H."/>
        </authorList>
    </citation>
    <scope>NUCLEOTIDE SEQUENCE [LARGE SCALE GENOMIC DNA]</scope>
    <source>
        <strain evidence="8 9">BYS139W</strain>
    </source>
</reference>
<evidence type="ECO:0000313" key="8">
    <source>
        <dbReference type="EMBL" id="MEK8025806.1"/>
    </source>
</evidence>
<feature type="region of interest" description="Disordered" evidence="6">
    <location>
        <begin position="1"/>
        <end position="35"/>
    </location>
</feature>
<dbReference type="InterPro" id="IPR001647">
    <property type="entry name" value="HTH_TetR"/>
</dbReference>
<accession>A0ABU9B7W9</accession>
<dbReference type="SUPFAM" id="SSF46689">
    <property type="entry name" value="Homeodomain-like"/>
    <property type="match status" value="1"/>
</dbReference>
<evidence type="ECO:0000256" key="5">
    <source>
        <dbReference type="PROSITE-ProRule" id="PRU00335"/>
    </source>
</evidence>
<evidence type="ECO:0000313" key="9">
    <source>
        <dbReference type="Proteomes" id="UP001368500"/>
    </source>
</evidence>
<dbReference type="InterPro" id="IPR009057">
    <property type="entry name" value="Homeodomain-like_sf"/>
</dbReference>
<keyword evidence="3 5" id="KW-0238">DNA-binding</keyword>
<dbReference type="PROSITE" id="PS50977">
    <property type="entry name" value="HTH_TETR_2"/>
    <property type="match status" value="1"/>
</dbReference>
<dbReference type="InterPro" id="IPR036271">
    <property type="entry name" value="Tet_transcr_reg_TetR-rel_C_sf"/>
</dbReference>
<dbReference type="Pfam" id="PF08359">
    <property type="entry name" value="TetR_C_4"/>
    <property type="match status" value="1"/>
</dbReference>
<keyword evidence="1" id="KW-0678">Repressor</keyword>
<feature type="compositionally biased region" description="Low complexity" evidence="6">
    <location>
        <begin position="15"/>
        <end position="34"/>
    </location>
</feature>
<protein>
    <submittedName>
        <fullName evidence="8">TetR/AcrR family transcriptional regulator</fullName>
    </submittedName>
</protein>
<dbReference type="RefSeq" id="WP_341373593.1">
    <property type="nucleotide sequence ID" value="NZ_JBBUTF010000006.1"/>
</dbReference>
<dbReference type="SUPFAM" id="SSF48498">
    <property type="entry name" value="Tetracyclin repressor-like, C-terminal domain"/>
    <property type="match status" value="1"/>
</dbReference>
<keyword evidence="9" id="KW-1185">Reference proteome</keyword>
<evidence type="ECO:0000256" key="3">
    <source>
        <dbReference type="ARBA" id="ARBA00023125"/>
    </source>
</evidence>
<evidence type="ECO:0000256" key="4">
    <source>
        <dbReference type="ARBA" id="ARBA00023163"/>
    </source>
</evidence>
<dbReference type="InterPro" id="IPR050109">
    <property type="entry name" value="HTH-type_TetR-like_transc_reg"/>
</dbReference>
<comment type="caution">
    <text evidence="8">The sequence shown here is derived from an EMBL/GenBank/DDBJ whole genome shotgun (WGS) entry which is preliminary data.</text>
</comment>
<dbReference type="Pfam" id="PF00440">
    <property type="entry name" value="TetR_N"/>
    <property type="match status" value="1"/>
</dbReference>
<organism evidence="8 9">
    <name type="scientific">Pseudaquabacterium rugosum</name>
    <dbReference type="NCBI Taxonomy" id="2984194"/>
    <lineage>
        <taxon>Bacteria</taxon>
        <taxon>Pseudomonadati</taxon>
        <taxon>Pseudomonadota</taxon>
        <taxon>Betaproteobacteria</taxon>
        <taxon>Burkholderiales</taxon>
        <taxon>Sphaerotilaceae</taxon>
        <taxon>Pseudaquabacterium</taxon>
    </lineage>
</organism>
<evidence type="ECO:0000256" key="1">
    <source>
        <dbReference type="ARBA" id="ARBA00022491"/>
    </source>
</evidence>
<dbReference type="PANTHER" id="PTHR30055">
    <property type="entry name" value="HTH-TYPE TRANSCRIPTIONAL REGULATOR RUTR"/>
    <property type="match status" value="1"/>
</dbReference>